<evidence type="ECO:0000256" key="1">
    <source>
        <dbReference type="ARBA" id="ARBA00008791"/>
    </source>
</evidence>
<reference evidence="3 4" key="1">
    <citation type="journal article" date="2014" name="Genome Announc.">
        <title>Draft Genome Sequence of the Carrageenan-Degrading Bacterium Cellulophaga sp. Strain KL-A, Isolated from Decaying Marine Algae.</title>
        <authorList>
            <person name="Shan D."/>
            <person name="Ying J."/>
            <person name="Li X."/>
            <person name="Gao Z."/>
            <person name="Wei G."/>
            <person name="Shao Z."/>
        </authorList>
    </citation>
    <scope>NUCLEOTIDE SEQUENCE [LARGE SCALE GENOMIC DNA]</scope>
    <source>
        <strain evidence="3 4">KL-A</strain>
    </source>
</reference>
<dbReference type="PANTHER" id="PTHR46268:SF6">
    <property type="entry name" value="UNIVERSAL STRESS PROTEIN UP12"/>
    <property type="match status" value="1"/>
</dbReference>
<accession>A0ABN0RMM5</accession>
<dbReference type="SUPFAM" id="SSF52402">
    <property type="entry name" value="Adenine nucleotide alpha hydrolases-like"/>
    <property type="match status" value="1"/>
</dbReference>
<dbReference type="EMBL" id="ARZX01000013">
    <property type="protein sequence ID" value="EWH13177.1"/>
    <property type="molecule type" value="Genomic_DNA"/>
</dbReference>
<dbReference type="Pfam" id="PF00582">
    <property type="entry name" value="Usp"/>
    <property type="match status" value="1"/>
</dbReference>
<dbReference type="RefSeq" id="WP_013620789.1">
    <property type="nucleotide sequence ID" value="NZ_ARZX01000013.1"/>
</dbReference>
<feature type="domain" description="UspA" evidence="2">
    <location>
        <begin position="1"/>
        <end position="137"/>
    </location>
</feature>
<evidence type="ECO:0000259" key="2">
    <source>
        <dbReference type="Pfam" id="PF00582"/>
    </source>
</evidence>
<dbReference type="InterPro" id="IPR006016">
    <property type="entry name" value="UspA"/>
</dbReference>
<dbReference type="PRINTS" id="PR01438">
    <property type="entry name" value="UNVRSLSTRESS"/>
</dbReference>
<dbReference type="PANTHER" id="PTHR46268">
    <property type="entry name" value="STRESS RESPONSE PROTEIN NHAX"/>
    <property type="match status" value="1"/>
</dbReference>
<dbReference type="Proteomes" id="UP000019275">
    <property type="component" value="Unassembled WGS sequence"/>
</dbReference>
<dbReference type="CDD" id="cd00293">
    <property type="entry name" value="USP-like"/>
    <property type="match status" value="1"/>
</dbReference>
<organism evidence="3 4">
    <name type="scientific">Cellulophaga geojensis KL-A</name>
    <dbReference type="NCBI Taxonomy" id="1328323"/>
    <lineage>
        <taxon>Bacteria</taxon>
        <taxon>Pseudomonadati</taxon>
        <taxon>Bacteroidota</taxon>
        <taxon>Flavobacteriia</taxon>
        <taxon>Flavobacteriales</taxon>
        <taxon>Flavobacteriaceae</taxon>
        <taxon>Cellulophaga</taxon>
    </lineage>
</organism>
<dbReference type="Gene3D" id="3.40.50.12370">
    <property type="match status" value="1"/>
</dbReference>
<evidence type="ECO:0000313" key="4">
    <source>
        <dbReference type="Proteomes" id="UP000019275"/>
    </source>
</evidence>
<name>A0ABN0RMM5_9FLAO</name>
<sequence>MKNILVPIGTSTESHETLQYAVDFAKNFDATIYVMEIFNVKSAGAGSLANATDKIEKNSREQLLDVVSKVDKKGTEIKIATYQGDIIEGLKKIDKQFLGIDLIVMAPRSNDINESNYLGNTSGKIIKQTDIPTLIVPKGYVFKPVTSILTAFKSGILKRKRILNPLITIKKQFNCTVNLLLVKTPGYTDDDLKVDTALLDISSKMTLSENATTYLGVLEHFLTKQPDMLCVFRRKRGFFKKLWEKNTIAKSEFFAPVPVLVLSVKKD</sequence>
<comment type="caution">
    <text evidence="3">The sequence shown here is derived from an EMBL/GenBank/DDBJ whole genome shotgun (WGS) entry which is preliminary data.</text>
</comment>
<dbReference type="InterPro" id="IPR006015">
    <property type="entry name" value="Universal_stress_UspA"/>
</dbReference>
<keyword evidence="4" id="KW-1185">Reference proteome</keyword>
<proteinExistence type="inferred from homology"/>
<evidence type="ECO:0000313" key="3">
    <source>
        <dbReference type="EMBL" id="EWH13177.1"/>
    </source>
</evidence>
<protein>
    <submittedName>
        <fullName evidence="3">UspA domain-containing protein</fullName>
    </submittedName>
</protein>
<comment type="similarity">
    <text evidence="1">Belongs to the universal stress protein A family.</text>
</comment>
<gene>
    <name evidence="3" type="ORF">KLA_10573</name>
</gene>